<name>A0AAV5TFZ8_9BILA</name>
<accession>A0AAV5TFZ8</accession>
<feature type="transmembrane region" description="Helical" evidence="1">
    <location>
        <begin position="21"/>
        <end position="48"/>
    </location>
</feature>
<organism evidence="2 3">
    <name type="scientific">Pristionchus entomophagus</name>
    <dbReference type="NCBI Taxonomy" id="358040"/>
    <lineage>
        <taxon>Eukaryota</taxon>
        <taxon>Metazoa</taxon>
        <taxon>Ecdysozoa</taxon>
        <taxon>Nematoda</taxon>
        <taxon>Chromadorea</taxon>
        <taxon>Rhabditida</taxon>
        <taxon>Rhabditina</taxon>
        <taxon>Diplogasteromorpha</taxon>
        <taxon>Diplogasteroidea</taxon>
        <taxon>Neodiplogasteridae</taxon>
        <taxon>Pristionchus</taxon>
    </lineage>
</organism>
<feature type="non-terminal residue" evidence="2">
    <location>
        <position position="1"/>
    </location>
</feature>
<dbReference type="PANTHER" id="PTHR34851:SF5">
    <property type="entry name" value="MARVEL DOMAIN-CONTAINING PROTEIN"/>
    <property type="match status" value="1"/>
</dbReference>
<gene>
    <name evidence="2" type="ORF">PENTCL1PPCAC_14500</name>
</gene>
<dbReference type="Proteomes" id="UP001432027">
    <property type="component" value="Unassembled WGS sequence"/>
</dbReference>
<dbReference type="PANTHER" id="PTHR34851">
    <property type="entry name" value="PROTEIN CBG05235-RELATED"/>
    <property type="match status" value="1"/>
</dbReference>
<keyword evidence="1" id="KW-0812">Transmembrane</keyword>
<reference evidence="2" key="1">
    <citation type="submission" date="2023-10" db="EMBL/GenBank/DDBJ databases">
        <title>Genome assembly of Pristionchus species.</title>
        <authorList>
            <person name="Yoshida K."/>
            <person name="Sommer R.J."/>
        </authorList>
    </citation>
    <scope>NUCLEOTIDE SEQUENCE</scope>
    <source>
        <strain evidence="2">RS0144</strain>
    </source>
</reference>
<dbReference type="AlphaFoldDB" id="A0AAV5TFZ8"/>
<keyword evidence="3" id="KW-1185">Reference proteome</keyword>
<evidence type="ECO:0000256" key="1">
    <source>
        <dbReference type="SAM" id="Phobius"/>
    </source>
</evidence>
<evidence type="ECO:0000313" key="2">
    <source>
        <dbReference type="EMBL" id="GMS92325.1"/>
    </source>
</evidence>
<dbReference type="EMBL" id="BTSX01000004">
    <property type="protein sequence ID" value="GMS92325.1"/>
    <property type="molecule type" value="Genomic_DNA"/>
</dbReference>
<protein>
    <recommendedName>
        <fullName evidence="4">G protein-coupled receptor</fullName>
    </recommendedName>
</protein>
<feature type="transmembrane region" description="Helical" evidence="1">
    <location>
        <begin position="95"/>
        <end position="119"/>
    </location>
</feature>
<comment type="caution">
    <text evidence="2">The sequence shown here is derived from an EMBL/GenBank/DDBJ whole genome shotgun (WGS) entry which is preliminary data.</text>
</comment>
<proteinExistence type="predicted"/>
<evidence type="ECO:0008006" key="4">
    <source>
        <dbReference type="Google" id="ProtNLM"/>
    </source>
</evidence>
<sequence>GDLKKITRLSYFIPLQFDNMRCCFGIFPITLGTMIVAGILVVAGAGSIVAEMLYSTPHVIWLRIGLMVAAVVQLVAAFLVFIACIRRQASLLMPIVIFIVLMMMVHVVKLVLSIIALIAPNMMTAIIIATPLSTAITAVLLILYAWFFHIFNVCFKYLE</sequence>
<feature type="transmembrane region" description="Helical" evidence="1">
    <location>
        <begin position="60"/>
        <end position="83"/>
    </location>
</feature>
<keyword evidence="1" id="KW-0472">Membrane</keyword>
<feature type="non-terminal residue" evidence="2">
    <location>
        <position position="159"/>
    </location>
</feature>
<keyword evidence="1" id="KW-1133">Transmembrane helix</keyword>
<evidence type="ECO:0000313" key="3">
    <source>
        <dbReference type="Proteomes" id="UP001432027"/>
    </source>
</evidence>
<feature type="transmembrane region" description="Helical" evidence="1">
    <location>
        <begin position="125"/>
        <end position="147"/>
    </location>
</feature>